<dbReference type="STRING" id="3827.A0A1S3E5U5"/>
<evidence type="ECO:0000256" key="5">
    <source>
        <dbReference type="ARBA" id="ARBA00023136"/>
    </source>
</evidence>
<evidence type="ECO:0000256" key="6">
    <source>
        <dbReference type="SAM" id="Phobius"/>
    </source>
</evidence>
<feature type="transmembrane region" description="Helical" evidence="6">
    <location>
        <begin position="96"/>
        <end position="115"/>
    </location>
</feature>
<dbReference type="InterPro" id="IPR049453">
    <property type="entry name" value="Memb_transporter_dom"/>
</dbReference>
<feature type="transmembrane region" description="Helical" evidence="6">
    <location>
        <begin position="40"/>
        <end position="57"/>
    </location>
</feature>
<reference evidence="8" key="1">
    <citation type="journal article" date="2013" name="Nat. Biotechnol.">
        <title>Draft genome sequence of chickpea (Cicer arietinum) provides a resource for trait improvement.</title>
        <authorList>
            <person name="Varshney R.K."/>
            <person name="Song C."/>
            <person name="Saxena R.K."/>
            <person name="Azam S."/>
            <person name="Yu S."/>
            <person name="Sharpe A.G."/>
            <person name="Cannon S."/>
            <person name="Baek J."/>
            <person name="Rosen B.D."/>
            <person name="Tar'an B."/>
            <person name="Millan T."/>
            <person name="Zhang X."/>
            <person name="Ramsay L.D."/>
            <person name="Iwata A."/>
            <person name="Wang Y."/>
            <person name="Nelson W."/>
            <person name="Farmer A.D."/>
            <person name="Gaur P.M."/>
            <person name="Soderlund C."/>
            <person name="Penmetsa R.V."/>
            <person name="Xu C."/>
            <person name="Bharti A.K."/>
            <person name="He W."/>
            <person name="Winter P."/>
            <person name="Zhao S."/>
            <person name="Hane J.K."/>
            <person name="Carrasquilla-Garcia N."/>
            <person name="Condie J.A."/>
            <person name="Upadhyaya H.D."/>
            <person name="Luo M.C."/>
            <person name="Thudi M."/>
            <person name="Gowda C.L."/>
            <person name="Singh N.P."/>
            <person name="Lichtenzveig J."/>
            <person name="Gali K.K."/>
            <person name="Rubio J."/>
            <person name="Nadarajan N."/>
            <person name="Dolezel J."/>
            <person name="Bansal K.C."/>
            <person name="Xu X."/>
            <person name="Edwards D."/>
            <person name="Zhang G."/>
            <person name="Kahl G."/>
            <person name="Gil J."/>
            <person name="Singh K.B."/>
            <person name="Datta S.K."/>
            <person name="Jackson S.A."/>
            <person name="Wang J."/>
            <person name="Cook D.R."/>
        </authorList>
    </citation>
    <scope>NUCLEOTIDE SEQUENCE [LARGE SCALE GENOMIC DNA]</scope>
    <source>
        <strain evidence="8">cv. CDC Frontier</strain>
    </source>
</reference>
<feature type="domain" description="Integral membrane bound transporter" evidence="7">
    <location>
        <begin position="411"/>
        <end position="538"/>
    </location>
</feature>
<dbReference type="PANTHER" id="PTHR30509">
    <property type="entry name" value="P-HYDROXYBENZOIC ACID EFFLUX PUMP SUBUNIT-RELATED"/>
    <property type="match status" value="1"/>
</dbReference>
<dbReference type="GeneID" id="101504850"/>
<evidence type="ECO:0000256" key="4">
    <source>
        <dbReference type="ARBA" id="ARBA00022989"/>
    </source>
</evidence>
<proteinExistence type="predicted"/>
<keyword evidence="8" id="KW-1185">Reference proteome</keyword>
<dbReference type="eggNOG" id="ENOG502QSR1">
    <property type="taxonomic scope" value="Eukaryota"/>
</dbReference>
<dbReference type="PaxDb" id="3827-XP_004487244.1"/>
<dbReference type="PANTHER" id="PTHR30509:SF9">
    <property type="entry name" value="MULTIDRUG RESISTANCE PROTEIN MDTO"/>
    <property type="match status" value="1"/>
</dbReference>
<evidence type="ECO:0000256" key="2">
    <source>
        <dbReference type="ARBA" id="ARBA00022475"/>
    </source>
</evidence>
<reference evidence="9" key="2">
    <citation type="submission" date="2025-08" db="UniProtKB">
        <authorList>
            <consortium name="RefSeq"/>
        </authorList>
    </citation>
    <scope>IDENTIFICATION</scope>
    <source>
        <tissue evidence="9">Etiolated seedlings</tissue>
    </source>
</reference>
<dbReference type="Pfam" id="PF13515">
    <property type="entry name" value="FUSC_2"/>
    <property type="match status" value="1"/>
</dbReference>
<gene>
    <name evidence="9" type="primary">LOC101504850</name>
</gene>
<dbReference type="RefSeq" id="XP_012570749.2">
    <property type="nucleotide sequence ID" value="XM_012715295.2"/>
</dbReference>
<dbReference type="AlphaFoldDB" id="A0A1S3E5U5"/>
<evidence type="ECO:0000313" key="9">
    <source>
        <dbReference type="RefSeq" id="XP_012570749.2"/>
    </source>
</evidence>
<dbReference type="OrthoDB" id="68611at2759"/>
<feature type="transmembrane region" description="Helical" evidence="6">
    <location>
        <begin position="9"/>
        <end position="34"/>
    </location>
</feature>
<sequence length="799" mass="89143">MNLFNIPPLWLECLSSAFRTALACTIVACVTLYGPLSIRTLITFPAFSYVVVILIIINDAALGDTLRGCWLGVYATIQSLGPAMLILWAIGPNKFSKGTTSIAVAVGAFVVVLPSGESTHLIAKRISLGQIVLVYVLAYVNGVNCDPIMHPIHLAASTALALLACVLALLLPYPRFACYQVNKNCKLLINNILKRLKLLVKIIDEDENTSALELLTHVKSLATKRNKLLSTIMRYIDGMKWERLPINFFKPHYMNLGERLQEVDINLKGMELALSCTKSFPINTLDQDLKHGLNTLEEHVNLTLKNAKHNYLGGGSLTVPESNEKNITHFLQSLHSIPTTLQELPIFFFLFCAKLLHMKSLTESPNSPQAQPSIKNENCLEGKRKWSNWATTLRSPNILPAIKFSFALGLSVFMGLLYSKESGFWSGLPVAVSFVSGREATFRSANVKAQGTVIGTVYGVLGCFVFERLLPIRFLSLLPWFIFTSFLQRSRMYGPAGGISAVIGAVLILGRKNIGPPSEFAIERIIETFIGLSCSIFVDLLFWPKRASSCAKFELSQCFSTFIESIGPLSLVGKTDLQLEENQRKFNVQVNELKKFVIEAEAEPNFWFLPFHSGCYNRLLVSLTKLVDILHFGARALISLQQEFQRSGNFVNEEVKMLESELIHVKELICSSIKSLEEISKMKSFKFVEKDLEKKNISCDIELGKSKECGMWLSDMGEDGIRETIESFLQGSRDFIDNLYSDEGEKEVKSEVVLSLSAVGFCLNVCMQGTIEIEEAMRELVQWENPSCNINLCEISCKL</sequence>
<organism evidence="8 9">
    <name type="scientific">Cicer arietinum</name>
    <name type="common">Chickpea</name>
    <name type="synonym">Garbanzo</name>
    <dbReference type="NCBI Taxonomy" id="3827"/>
    <lineage>
        <taxon>Eukaryota</taxon>
        <taxon>Viridiplantae</taxon>
        <taxon>Streptophyta</taxon>
        <taxon>Embryophyta</taxon>
        <taxon>Tracheophyta</taxon>
        <taxon>Spermatophyta</taxon>
        <taxon>Magnoliopsida</taxon>
        <taxon>eudicotyledons</taxon>
        <taxon>Gunneridae</taxon>
        <taxon>Pentapetalae</taxon>
        <taxon>rosids</taxon>
        <taxon>fabids</taxon>
        <taxon>Fabales</taxon>
        <taxon>Fabaceae</taxon>
        <taxon>Papilionoideae</taxon>
        <taxon>50 kb inversion clade</taxon>
        <taxon>NPAAA clade</taxon>
        <taxon>Hologalegina</taxon>
        <taxon>IRL clade</taxon>
        <taxon>Cicereae</taxon>
        <taxon>Cicer</taxon>
    </lineage>
</organism>
<evidence type="ECO:0000313" key="8">
    <source>
        <dbReference type="Proteomes" id="UP000087171"/>
    </source>
</evidence>
<protein>
    <submittedName>
        <fullName evidence="9">LOW QUALITY PROTEIN: uncharacterized protein LOC101504850</fullName>
    </submittedName>
</protein>
<feature type="transmembrane region" description="Helical" evidence="6">
    <location>
        <begin position="69"/>
        <end position="90"/>
    </location>
</feature>
<feature type="transmembrane region" description="Helical" evidence="6">
    <location>
        <begin position="152"/>
        <end position="173"/>
    </location>
</feature>
<feature type="transmembrane region" description="Helical" evidence="6">
    <location>
        <begin position="122"/>
        <end position="140"/>
    </location>
</feature>
<keyword evidence="2" id="KW-1003">Cell membrane</keyword>
<accession>A0A1S3E5U5</accession>
<evidence type="ECO:0000256" key="3">
    <source>
        <dbReference type="ARBA" id="ARBA00022692"/>
    </source>
</evidence>
<evidence type="ECO:0000259" key="7">
    <source>
        <dbReference type="Pfam" id="PF13515"/>
    </source>
</evidence>
<keyword evidence="3 6" id="KW-0812">Transmembrane</keyword>
<name>A0A1S3E5U5_CICAR</name>
<comment type="subcellular location">
    <subcellularLocation>
        <location evidence="1">Cell membrane</location>
        <topology evidence="1">Multi-pass membrane protein</topology>
    </subcellularLocation>
</comment>
<dbReference type="KEGG" id="cam:101504850"/>
<evidence type="ECO:0000256" key="1">
    <source>
        <dbReference type="ARBA" id="ARBA00004651"/>
    </source>
</evidence>
<dbReference type="Proteomes" id="UP000087171">
    <property type="component" value="Chromosome Ca1"/>
</dbReference>
<keyword evidence="5 6" id="KW-0472">Membrane</keyword>
<dbReference type="GO" id="GO:0005886">
    <property type="term" value="C:plasma membrane"/>
    <property type="evidence" value="ECO:0007669"/>
    <property type="project" value="UniProtKB-SubCell"/>
</dbReference>
<keyword evidence="4 6" id="KW-1133">Transmembrane helix</keyword>